<sequence>MAAGGISSGYGAPSSRRSWRWYVSLGYAAPSSGGHGGGSVSSGYVAPSSGGHGGGSVSSGYAAPSSSYSRSSHYGKRSAELPRAIVPDPEAIFSLVASLDVHSCGKQLICELEAKNSTELEEDELLMLSLFGKNNKKMKYNPKSHKAEYDLAAELGLISKSQALCRSRYTDCPYTAEELMSALRQNNF</sequence>
<name>A7TZ33_LEPSM</name>
<protein>
    <submittedName>
        <fullName evidence="1">Uncharacterized protein</fullName>
    </submittedName>
</protein>
<dbReference type="AlphaFoldDB" id="A7TZ33"/>
<proteinExistence type="evidence at transcript level"/>
<dbReference type="EMBL" id="EF490844">
    <property type="protein sequence ID" value="ABU41029.1"/>
    <property type="molecule type" value="mRNA"/>
</dbReference>
<evidence type="ECO:0000313" key="1">
    <source>
        <dbReference type="EMBL" id="ABU41029.1"/>
    </source>
</evidence>
<reference evidence="1" key="1">
    <citation type="submission" date="2007-03" db="EMBL/GenBank/DDBJ databases">
        <title>Salmon louse (Lepeophtheirus salmonis) transcriptomes during post molting maturation and egg production, revealed using EST-sequencing and microarray analysis.</title>
        <authorList>
            <person name="Eichner C."/>
            <person name="Frost P."/>
            <person name="Dysvik B."/>
            <person name="Kristiansen B."/>
            <person name="Jonassen I."/>
            <person name="Nilsen F."/>
        </authorList>
    </citation>
    <scope>NUCLEOTIDE SEQUENCE</scope>
</reference>
<accession>A7TZ33</accession>
<organism evidence="1">
    <name type="scientific">Lepeophtheirus salmonis</name>
    <name type="common">Salmon louse</name>
    <name type="synonym">Caligus salmonis</name>
    <dbReference type="NCBI Taxonomy" id="72036"/>
    <lineage>
        <taxon>Eukaryota</taxon>
        <taxon>Metazoa</taxon>
        <taxon>Ecdysozoa</taxon>
        <taxon>Arthropoda</taxon>
        <taxon>Crustacea</taxon>
        <taxon>Multicrustacea</taxon>
        <taxon>Hexanauplia</taxon>
        <taxon>Copepoda</taxon>
        <taxon>Siphonostomatoida</taxon>
        <taxon>Caligidae</taxon>
        <taxon>Lepeophtheirus</taxon>
    </lineage>
</organism>